<proteinExistence type="inferred from homology"/>
<comment type="similarity">
    <text evidence="7">Belongs to the mitochondrial carrier (TC 2.A.29) family.</text>
</comment>
<evidence type="ECO:0000256" key="2">
    <source>
        <dbReference type="ARBA" id="ARBA00022692"/>
    </source>
</evidence>
<dbReference type="PANTHER" id="PTHR24089">
    <property type="entry name" value="SOLUTE CARRIER FAMILY 25"/>
    <property type="match status" value="1"/>
</dbReference>
<sequence length="305" mass="34161">MSIVMSLRDSYITLTQLSSAMAQFGVVALILVPFTGVLVQYRASCHPGTDDAPTFWGIAKRVYQKQGISGLSYGMAPTLLSVALVRLWPYRLPPKFYISPSPSTIGYSLISALVGTLYYVFILVLVYRSIAATRKLDLFKPTESLHYLLSDHERKKPWAIYQIPGLLPALVINVFINIKVIRPLHYLIFPVNHPEDISVTETCLRLACILLVTALGAAVLTPLEVITTRLALQRNYGPRDVPLEEDTGGAKVSEPSTSDDIVIRLRDEDKPYPNLLDCAKTIVQEEGWRVLYRGWFITFLSVLYV</sequence>
<dbReference type="PROSITE" id="PS50920">
    <property type="entry name" value="SOLCAR"/>
    <property type="match status" value="1"/>
</dbReference>
<evidence type="ECO:0000256" key="3">
    <source>
        <dbReference type="ARBA" id="ARBA00022737"/>
    </source>
</evidence>
<evidence type="ECO:0000313" key="9">
    <source>
        <dbReference type="EMBL" id="PBK75720.1"/>
    </source>
</evidence>
<organism evidence="9 10">
    <name type="scientific">Armillaria solidipes</name>
    <dbReference type="NCBI Taxonomy" id="1076256"/>
    <lineage>
        <taxon>Eukaryota</taxon>
        <taxon>Fungi</taxon>
        <taxon>Dikarya</taxon>
        <taxon>Basidiomycota</taxon>
        <taxon>Agaricomycotina</taxon>
        <taxon>Agaricomycetes</taxon>
        <taxon>Agaricomycetidae</taxon>
        <taxon>Agaricales</taxon>
        <taxon>Marasmiineae</taxon>
        <taxon>Physalacriaceae</taxon>
        <taxon>Armillaria</taxon>
    </lineage>
</organism>
<evidence type="ECO:0000313" key="10">
    <source>
        <dbReference type="Proteomes" id="UP000218334"/>
    </source>
</evidence>
<feature type="transmembrane region" description="Helical" evidence="8">
    <location>
        <begin position="70"/>
        <end position="88"/>
    </location>
</feature>
<evidence type="ECO:0000256" key="5">
    <source>
        <dbReference type="ARBA" id="ARBA00023136"/>
    </source>
</evidence>
<feature type="transmembrane region" description="Helical" evidence="8">
    <location>
        <begin position="108"/>
        <end position="127"/>
    </location>
</feature>
<dbReference type="Gene3D" id="1.50.40.10">
    <property type="entry name" value="Mitochondrial carrier domain"/>
    <property type="match status" value="1"/>
</dbReference>
<gene>
    <name evidence="9" type="ORF">ARMSODRAFT_404274</name>
</gene>
<dbReference type="InterPro" id="IPR023395">
    <property type="entry name" value="MCP_dom_sf"/>
</dbReference>
<feature type="repeat" description="Solcar" evidence="6">
    <location>
        <begin position="200"/>
        <end position="305"/>
    </location>
</feature>
<evidence type="ECO:0000256" key="1">
    <source>
        <dbReference type="ARBA" id="ARBA00004141"/>
    </source>
</evidence>
<protein>
    <recommendedName>
        <fullName evidence="11">Mitochondrial carrier</fullName>
    </recommendedName>
</protein>
<reference evidence="10" key="1">
    <citation type="journal article" date="2017" name="Nat. Ecol. Evol.">
        <title>Genome expansion and lineage-specific genetic innovations in the forest pathogenic fungi Armillaria.</title>
        <authorList>
            <person name="Sipos G."/>
            <person name="Prasanna A.N."/>
            <person name="Walter M.C."/>
            <person name="O'Connor E."/>
            <person name="Balint B."/>
            <person name="Krizsan K."/>
            <person name="Kiss B."/>
            <person name="Hess J."/>
            <person name="Varga T."/>
            <person name="Slot J."/>
            <person name="Riley R."/>
            <person name="Boka B."/>
            <person name="Rigling D."/>
            <person name="Barry K."/>
            <person name="Lee J."/>
            <person name="Mihaltcheva S."/>
            <person name="LaButti K."/>
            <person name="Lipzen A."/>
            <person name="Waldron R."/>
            <person name="Moloney N.M."/>
            <person name="Sperisen C."/>
            <person name="Kredics L."/>
            <person name="Vagvoelgyi C."/>
            <person name="Patrignani A."/>
            <person name="Fitzpatrick D."/>
            <person name="Nagy I."/>
            <person name="Doyle S."/>
            <person name="Anderson J.B."/>
            <person name="Grigoriev I.V."/>
            <person name="Gueldener U."/>
            <person name="Muensterkoetter M."/>
            <person name="Nagy L.G."/>
        </authorList>
    </citation>
    <scope>NUCLEOTIDE SEQUENCE [LARGE SCALE GENOMIC DNA]</scope>
    <source>
        <strain evidence="10">28-4</strain>
    </source>
</reference>
<comment type="subcellular location">
    <subcellularLocation>
        <location evidence="1">Membrane</location>
        <topology evidence="1">Multi-pass membrane protein</topology>
    </subcellularLocation>
</comment>
<keyword evidence="2 6" id="KW-0812">Transmembrane</keyword>
<keyword evidence="7" id="KW-0813">Transport</keyword>
<dbReference type="Pfam" id="PF00153">
    <property type="entry name" value="Mito_carr"/>
    <property type="match status" value="1"/>
</dbReference>
<evidence type="ECO:0000256" key="8">
    <source>
        <dbReference type="SAM" id="Phobius"/>
    </source>
</evidence>
<dbReference type="EMBL" id="KZ293417">
    <property type="protein sequence ID" value="PBK75720.1"/>
    <property type="molecule type" value="Genomic_DNA"/>
</dbReference>
<dbReference type="AlphaFoldDB" id="A0A2H3C1G8"/>
<keyword evidence="3" id="KW-0677">Repeat</keyword>
<dbReference type="STRING" id="1076256.A0A2H3C1G8"/>
<keyword evidence="4 8" id="KW-1133">Transmembrane helix</keyword>
<keyword evidence="10" id="KW-1185">Reference proteome</keyword>
<name>A0A2H3C1G8_9AGAR</name>
<dbReference type="SUPFAM" id="SSF103506">
    <property type="entry name" value="Mitochondrial carrier"/>
    <property type="match status" value="1"/>
</dbReference>
<keyword evidence="5 6" id="KW-0472">Membrane</keyword>
<evidence type="ECO:0000256" key="7">
    <source>
        <dbReference type="RuleBase" id="RU000488"/>
    </source>
</evidence>
<feature type="transmembrane region" description="Helical" evidence="8">
    <location>
        <begin position="20"/>
        <end position="39"/>
    </location>
</feature>
<evidence type="ECO:0000256" key="4">
    <source>
        <dbReference type="ARBA" id="ARBA00022989"/>
    </source>
</evidence>
<dbReference type="InterPro" id="IPR018108">
    <property type="entry name" value="MCP_transmembrane"/>
</dbReference>
<dbReference type="GO" id="GO:0016020">
    <property type="term" value="C:membrane"/>
    <property type="evidence" value="ECO:0007669"/>
    <property type="project" value="UniProtKB-SubCell"/>
</dbReference>
<dbReference type="Proteomes" id="UP000218334">
    <property type="component" value="Unassembled WGS sequence"/>
</dbReference>
<feature type="transmembrane region" description="Helical" evidence="8">
    <location>
        <begin position="204"/>
        <end position="226"/>
    </location>
</feature>
<evidence type="ECO:0000256" key="6">
    <source>
        <dbReference type="PROSITE-ProRule" id="PRU00282"/>
    </source>
</evidence>
<accession>A0A2H3C1G8</accession>
<evidence type="ECO:0008006" key="11">
    <source>
        <dbReference type="Google" id="ProtNLM"/>
    </source>
</evidence>